<keyword evidence="2" id="KW-1185">Reference proteome</keyword>
<accession>A0ABT1TAH7</accession>
<name>A0ABT1TAH7_9SPHI</name>
<evidence type="ECO:0000313" key="2">
    <source>
        <dbReference type="Proteomes" id="UP001204376"/>
    </source>
</evidence>
<comment type="caution">
    <text evidence="1">The sequence shown here is derived from an EMBL/GenBank/DDBJ whole genome shotgun (WGS) entry which is preliminary data.</text>
</comment>
<dbReference type="Pfam" id="PF18845">
    <property type="entry name" value="baeRF_family3"/>
    <property type="match status" value="1"/>
</dbReference>
<organism evidence="1 2">
    <name type="scientific">Mucilaginibacter aquariorum</name>
    <dbReference type="NCBI Taxonomy" id="2967225"/>
    <lineage>
        <taxon>Bacteria</taxon>
        <taxon>Pseudomonadati</taxon>
        <taxon>Bacteroidota</taxon>
        <taxon>Sphingobacteriia</taxon>
        <taxon>Sphingobacteriales</taxon>
        <taxon>Sphingobacteriaceae</taxon>
        <taxon>Mucilaginibacter</taxon>
    </lineage>
</organism>
<protein>
    <recommendedName>
        <fullName evidence="3">eRF1 domain-containing protein</fullName>
    </recommendedName>
</protein>
<dbReference type="Proteomes" id="UP001204376">
    <property type="component" value="Unassembled WGS sequence"/>
</dbReference>
<dbReference type="RefSeq" id="WP_256541788.1">
    <property type="nucleotide sequence ID" value="NZ_JANHOH010000020.1"/>
</dbReference>
<dbReference type="InterPro" id="IPR041289">
    <property type="entry name" value="Bact_RF_family3"/>
</dbReference>
<reference evidence="1 2" key="1">
    <citation type="submission" date="2022-07" db="EMBL/GenBank/DDBJ databases">
        <title>Mucilaginibacter sp. JC4.</title>
        <authorList>
            <person name="Le V."/>
            <person name="Ko S.-R."/>
            <person name="Ahn C.-Y."/>
            <person name="Oh H.-M."/>
        </authorList>
    </citation>
    <scope>NUCLEOTIDE SEQUENCE [LARGE SCALE GENOMIC DNA]</scope>
    <source>
        <strain evidence="1 2">JC4</strain>
    </source>
</reference>
<gene>
    <name evidence="1" type="ORF">NPE20_26880</name>
</gene>
<sequence>MNAILNPEIREIIDAVHYRPALSLILPLETHISLKSEMARVLKIKADKAERELRQYYPEEQCEAVMEKLHTLIDRLDIPPKKKGMAIYVSPLFEKILYLDNPVEEKLIVDESFEVRDLLYNAKQAIPFLLLILSGQECKLFLGDRDTLRPLPSNIPKSIYDYVMDGPERMGNFPDSSGDKHTAIDNFLRHIDEELGNVIQEHHLPVLVMGAERIIGQFKKLSKHTASVIGYVAGNYENASVAELTGLISPYIAAWKIKNHQQLLDSLEEAAGQHRVAKGILEVWKAAHSAKGKLLVVEKNYCFPAQHGPEPGVIEAAAEPYDHFAYIRDAVDDVLEKVLATGGEVEFVEDGSLAQFEHIALIKYYP</sequence>
<dbReference type="EMBL" id="JANHOH010000020">
    <property type="protein sequence ID" value="MCQ6961621.1"/>
    <property type="molecule type" value="Genomic_DNA"/>
</dbReference>
<proteinExistence type="predicted"/>
<evidence type="ECO:0000313" key="1">
    <source>
        <dbReference type="EMBL" id="MCQ6961621.1"/>
    </source>
</evidence>
<evidence type="ECO:0008006" key="3">
    <source>
        <dbReference type="Google" id="ProtNLM"/>
    </source>
</evidence>